<evidence type="ECO:0000256" key="9">
    <source>
        <dbReference type="ARBA" id="ARBA00022723"/>
    </source>
</evidence>
<keyword evidence="7" id="KW-0963">Cytoplasm</keyword>
<evidence type="ECO:0000259" key="21">
    <source>
        <dbReference type="PROSITE" id="PS51790"/>
    </source>
</evidence>
<evidence type="ECO:0000256" key="7">
    <source>
        <dbReference type="ARBA" id="ARBA00022490"/>
    </source>
</evidence>
<comment type="subcellular location">
    <subcellularLocation>
        <location evidence="3">Cytoplasm</location>
        <location evidence="3">Cytoskeleton</location>
    </subcellularLocation>
    <subcellularLocation>
        <location evidence="2">Nucleus</location>
    </subcellularLocation>
</comment>
<evidence type="ECO:0000256" key="14">
    <source>
        <dbReference type="ARBA" id="ARBA00023212"/>
    </source>
</evidence>
<dbReference type="GO" id="GO:0046872">
    <property type="term" value="F:metal ion binding"/>
    <property type="evidence" value="ECO:0007669"/>
    <property type="project" value="UniProtKB-KW"/>
</dbReference>
<name>A0A9X9LEZ3_GULGU</name>
<dbReference type="EMBL" id="CYRY02001756">
    <property type="protein sequence ID" value="VCW66384.1"/>
    <property type="molecule type" value="Genomic_DNA"/>
</dbReference>
<feature type="domain" description="MsrB" evidence="21">
    <location>
        <begin position="18"/>
        <end position="94"/>
    </location>
</feature>
<keyword evidence="9" id="KW-0479">Metal-binding</keyword>
<evidence type="ECO:0000256" key="3">
    <source>
        <dbReference type="ARBA" id="ARBA00004245"/>
    </source>
</evidence>
<dbReference type="InterPro" id="IPR002579">
    <property type="entry name" value="Met_Sox_Rdtase_MsrB_dom"/>
</dbReference>
<keyword evidence="14" id="KW-0206">Cytoskeleton</keyword>
<keyword evidence="11" id="KW-0391">Immunity</keyword>
<evidence type="ECO:0000313" key="23">
    <source>
        <dbReference type="Proteomes" id="UP000269945"/>
    </source>
</evidence>
<evidence type="ECO:0000256" key="5">
    <source>
        <dbReference type="ARBA" id="ARBA00012498"/>
    </source>
</evidence>
<evidence type="ECO:0000256" key="19">
    <source>
        <dbReference type="ARBA" id="ARBA00048488"/>
    </source>
</evidence>
<keyword evidence="13" id="KW-0560">Oxidoreductase</keyword>
<dbReference type="GO" id="GO:0005856">
    <property type="term" value="C:cytoskeleton"/>
    <property type="evidence" value="ECO:0007669"/>
    <property type="project" value="UniProtKB-SubCell"/>
</dbReference>
<evidence type="ECO:0000256" key="2">
    <source>
        <dbReference type="ARBA" id="ARBA00004123"/>
    </source>
</evidence>
<evidence type="ECO:0000256" key="8">
    <source>
        <dbReference type="ARBA" id="ARBA00022588"/>
    </source>
</evidence>
<keyword evidence="23" id="KW-1185">Reference proteome</keyword>
<comment type="similarity">
    <text evidence="4">Belongs to the MsrB Met sulfoxide reductase family.</text>
</comment>
<organism evidence="22 23">
    <name type="scientific">Gulo gulo</name>
    <name type="common">Wolverine</name>
    <name type="synonym">Gluton</name>
    <dbReference type="NCBI Taxonomy" id="48420"/>
    <lineage>
        <taxon>Eukaryota</taxon>
        <taxon>Metazoa</taxon>
        <taxon>Chordata</taxon>
        <taxon>Craniata</taxon>
        <taxon>Vertebrata</taxon>
        <taxon>Euteleostomi</taxon>
        <taxon>Mammalia</taxon>
        <taxon>Eutheria</taxon>
        <taxon>Laurasiatheria</taxon>
        <taxon>Carnivora</taxon>
        <taxon>Caniformia</taxon>
        <taxon>Musteloidea</taxon>
        <taxon>Mustelidae</taxon>
        <taxon>Guloninae</taxon>
        <taxon>Gulo</taxon>
    </lineage>
</organism>
<evidence type="ECO:0000256" key="6">
    <source>
        <dbReference type="ARBA" id="ARBA00012499"/>
    </source>
</evidence>
<keyword evidence="8" id="KW-0399">Innate immunity</keyword>
<evidence type="ECO:0000256" key="17">
    <source>
        <dbReference type="ARBA" id="ARBA00042752"/>
    </source>
</evidence>
<comment type="catalytic activity">
    <reaction evidence="19">
        <text>L-methionyl-[protein] + [thioredoxin]-disulfide + H2O = L-methionyl-(R)-S-oxide-[protein] + [thioredoxin]-dithiol</text>
        <dbReference type="Rhea" id="RHEA:24164"/>
        <dbReference type="Rhea" id="RHEA-COMP:10698"/>
        <dbReference type="Rhea" id="RHEA-COMP:10700"/>
        <dbReference type="Rhea" id="RHEA-COMP:12313"/>
        <dbReference type="Rhea" id="RHEA-COMP:12314"/>
        <dbReference type="ChEBI" id="CHEBI:15377"/>
        <dbReference type="ChEBI" id="CHEBI:16044"/>
        <dbReference type="ChEBI" id="CHEBI:29950"/>
        <dbReference type="ChEBI" id="CHEBI:45764"/>
        <dbReference type="ChEBI" id="CHEBI:50058"/>
        <dbReference type="EC" id="1.8.4.12"/>
    </reaction>
</comment>
<dbReference type="GO" id="GO:0033743">
    <property type="term" value="F:peptide-methionine (R)-S-oxide reductase activity"/>
    <property type="evidence" value="ECO:0007669"/>
    <property type="project" value="UniProtKB-EC"/>
</dbReference>
<evidence type="ECO:0000256" key="12">
    <source>
        <dbReference type="ARBA" id="ARBA00022933"/>
    </source>
</evidence>
<dbReference type="GO" id="GO:0030091">
    <property type="term" value="P:protein repair"/>
    <property type="evidence" value="ECO:0007669"/>
    <property type="project" value="TreeGrafter"/>
</dbReference>
<dbReference type="Proteomes" id="UP000269945">
    <property type="component" value="Unassembled WGS sequence"/>
</dbReference>
<evidence type="ECO:0000256" key="1">
    <source>
        <dbReference type="ARBA" id="ARBA00001947"/>
    </source>
</evidence>
<dbReference type="EC" id="1.8.4.12" evidence="6"/>
<dbReference type="EC" id="1.8.4.14" evidence="5"/>
<evidence type="ECO:0000256" key="10">
    <source>
        <dbReference type="ARBA" id="ARBA00022833"/>
    </source>
</evidence>
<keyword evidence="15" id="KW-0539">Nucleus</keyword>
<proteinExistence type="inferred from homology"/>
<evidence type="ECO:0000256" key="13">
    <source>
        <dbReference type="ARBA" id="ARBA00023002"/>
    </source>
</evidence>
<evidence type="ECO:0000313" key="22">
    <source>
        <dbReference type="EMBL" id="VCW66384.1"/>
    </source>
</evidence>
<evidence type="ECO:0000256" key="20">
    <source>
        <dbReference type="ARBA" id="ARBA00049261"/>
    </source>
</evidence>
<accession>A0A9X9LEZ3</accession>
<dbReference type="SUPFAM" id="SSF51316">
    <property type="entry name" value="Mss4-like"/>
    <property type="match status" value="1"/>
</dbReference>
<evidence type="ECO:0000256" key="4">
    <source>
        <dbReference type="ARBA" id="ARBA00007174"/>
    </source>
</evidence>
<dbReference type="GO" id="GO:0005634">
    <property type="term" value="C:nucleus"/>
    <property type="evidence" value="ECO:0007669"/>
    <property type="project" value="UniProtKB-SubCell"/>
</dbReference>
<dbReference type="GO" id="GO:0045087">
    <property type="term" value="P:innate immune response"/>
    <property type="evidence" value="ECO:0007669"/>
    <property type="project" value="UniProtKB-KW"/>
</dbReference>
<keyword evidence="12" id="KW-0712">Selenocysteine</keyword>
<keyword evidence="10" id="KW-0862">Zinc</keyword>
<dbReference type="InterPro" id="IPR052150">
    <property type="entry name" value="MsrB_Met_sulfoxide_reductase"/>
</dbReference>
<dbReference type="InterPro" id="IPR011057">
    <property type="entry name" value="Mss4-like_sf"/>
</dbReference>
<comment type="caution">
    <text evidence="22">The sequence shown here is derived from an EMBL/GenBank/DDBJ whole genome shotgun (WGS) entry which is preliminary data.</text>
</comment>
<dbReference type="PROSITE" id="PS51790">
    <property type="entry name" value="MSRB"/>
    <property type="match status" value="1"/>
</dbReference>
<dbReference type="GO" id="GO:0033745">
    <property type="term" value="F:L-methionine-(R)-S-oxide reductase activity"/>
    <property type="evidence" value="ECO:0007669"/>
    <property type="project" value="UniProtKB-EC"/>
</dbReference>
<evidence type="ECO:0000256" key="15">
    <source>
        <dbReference type="ARBA" id="ARBA00023242"/>
    </source>
</evidence>
<comment type="catalytic activity">
    <reaction evidence="20">
        <text>[thioredoxin]-disulfide + L-methionine + H2O = L-methionine (R)-S-oxide + [thioredoxin]-dithiol</text>
        <dbReference type="Rhea" id="RHEA:21260"/>
        <dbReference type="Rhea" id="RHEA-COMP:10698"/>
        <dbReference type="Rhea" id="RHEA-COMP:10700"/>
        <dbReference type="ChEBI" id="CHEBI:15377"/>
        <dbReference type="ChEBI" id="CHEBI:29950"/>
        <dbReference type="ChEBI" id="CHEBI:50058"/>
        <dbReference type="ChEBI" id="CHEBI:57844"/>
        <dbReference type="ChEBI" id="CHEBI:58773"/>
        <dbReference type="EC" id="1.8.4.14"/>
    </reaction>
</comment>
<evidence type="ECO:0000256" key="16">
    <source>
        <dbReference type="ARBA" id="ARBA00040935"/>
    </source>
</evidence>
<evidence type="ECO:0000256" key="11">
    <source>
        <dbReference type="ARBA" id="ARBA00022859"/>
    </source>
</evidence>
<reference evidence="22 23" key="1">
    <citation type="submission" date="2018-10" db="EMBL/GenBank/DDBJ databases">
        <authorList>
            <person name="Ekblom R."/>
            <person name="Jareborg N."/>
        </authorList>
    </citation>
    <scope>NUCLEOTIDE SEQUENCE [LARGE SCALE GENOMIC DNA]</scope>
    <source>
        <tissue evidence="22">Muscle</tissue>
    </source>
</reference>
<gene>
    <name evidence="22" type="ORF">BN2614_LOCUS1</name>
</gene>
<dbReference type="Gene3D" id="2.170.150.20">
    <property type="entry name" value="Peptide methionine sulfoxide reductase"/>
    <property type="match status" value="1"/>
</dbReference>
<comment type="function">
    <text evidence="18">Methionine-sulfoxide reductase that specifically reduces methionine (R)-sulfoxide back to methionine. While in many cases, methionine oxidation is the result of random oxidation following oxidative stress, methionine oxidation is also a post-translational modification that takes place on specific residue. Acts as a regulator of actin assembly by reducing methionine (R)-sulfoxide mediated by MICALs (MICAL1, MICAL2 or MICAL3) on actin, thereby promoting filament repolymerization. Plays a role in innate immunity by reducing oxidized actin, leading to actin repolymerization in macrophages.</text>
</comment>
<dbReference type="Pfam" id="PF01641">
    <property type="entry name" value="SelR"/>
    <property type="match status" value="1"/>
</dbReference>
<dbReference type="PANTHER" id="PTHR46755">
    <property type="entry name" value="METHIONINE-R-SULFOXIDE REDUCTASE B1"/>
    <property type="match status" value="1"/>
</dbReference>
<dbReference type="AlphaFoldDB" id="A0A9X9LEZ3"/>
<protein>
    <recommendedName>
        <fullName evidence="16">Methionine-R-sulfoxide reductase B1</fullName>
        <ecNumber evidence="6">1.8.4.12</ecNumber>
        <ecNumber evidence="5">1.8.4.14</ecNumber>
    </recommendedName>
    <alternativeName>
        <fullName evidence="17">Selenoprotein X</fullName>
    </alternativeName>
</protein>
<sequence length="94" mass="10578">MSFCSFSGGESFQNHFEPGLRIWQLTPKTLEPTCVPWPFLLPPGVYVCAKCGYELFSSRSKYAHSSPWPAFTETIHADSVAKRPERNSPDALKL</sequence>
<evidence type="ECO:0000256" key="18">
    <source>
        <dbReference type="ARBA" id="ARBA00046083"/>
    </source>
</evidence>
<dbReference type="PANTHER" id="PTHR46755:SF5">
    <property type="entry name" value="METHIONINE-R-SULFOXIDE REDUCTASE B1"/>
    <property type="match status" value="1"/>
</dbReference>
<comment type="cofactor">
    <cofactor evidence="1">
        <name>Zn(2+)</name>
        <dbReference type="ChEBI" id="CHEBI:29105"/>
    </cofactor>
</comment>